<dbReference type="WBParaSite" id="TREG1_4130.1">
    <property type="protein sequence ID" value="TREG1_4130.1"/>
    <property type="gene ID" value="TREG1_4130"/>
</dbReference>
<accession>A0AA85JU56</accession>
<keyword evidence="1" id="KW-0472">Membrane</keyword>
<reference evidence="3" key="2">
    <citation type="submission" date="2023-11" db="UniProtKB">
        <authorList>
            <consortium name="WormBaseParasite"/>
        </authorList>
    </citation>
    <scope>IDENTIFICATION</scope>
</reference>
<proteinExistence type="predicted"/>
<dbReference type="AlphaFoldDB" id="A0AA85JU56"/>
<reference evidence="2" key="1">
    <citation type="submission" date="2022-06" db="EMBL/GenBank/DDBJ databases">
        <authorList>
            <person name="Berger JAMES D."/>
            <person name="Berger JAMES D."/>
        </authorList>
    </citation>
    <scope>NUCLEOTIDE SEQUENCE [LARGE SCALE GENOMIC DNA]</scope>
</reference>
<keyword evidence="1" id="KW-0812">Transmembrane</keyword>
<organism evidence="2 3">
    <name type="scientific">Trichobilharzia regenti</name>
    <name type="common">Nasal bird schistosome</name>
    <dbReference type="NCBI Taxonomy" id="157069"/>
    <lineage>
        <taxon>Eukaryota</taxon>
        <taxon>Metazoa</taxon>
        <taxon>Spiralia</taxon>
        <taxon>Lophotrochozoa</taxon>
        <taxon>Platyhelminthes</taxon>
        <taxon>Trematoda</taxon>
        <taxon>Digenea</taxon>
        <taxon>Strigeidida</taxon>
        <taxon>Schistosomatoidea</taxon>
        <taxon>Schistosomatidae</taxon>
        <taxon>Trichobilharzia</taxon>
    </lineage>
</organism>
<keyword evidence="2" id="KW-1185">Reference proteome</keyword>
<dbReference type="Proteomes" id="UP000050795">
    <property type="component" value="Unassembled WGS sequence"/>
</dbReference>
<keyword evidence="1" id="KW-1133">Transmembrane helix</keyword>
<name>A0AA85JU56_TRIRE</name>
<protein>
    <submittedName>
        <fullName evidence="3">Uncharacterized protein</fullName>
    </submittedName>
</protein>
<feature type="transmembrane region" description="Helical" evidence="1">
    <location>
        <begin position="20"/>
        <end position="41"/>
    </location>
</feature>
<evidence type="ECO:0000313" key="3">
    <source>
        <dbReference type="WBParaSite" id="TREG1_4130.1"/>
    </source>
</evidence>
<evidence type="ECO:0000256" key="1">
    <source>
        <dbReference type="SAM" id="Phobius"/>
    </source>
</evidence>
<evidence type="ECO:0000313" key="2">
    <source>
        <dbReference type="Proteomes" id="UP000050795"/>
    </source>
</evidence>
<sequence>MTDHFEIYSDLNYKMILTNLKHITGCTLLLLLVIISNFSFIHGMDYLKRRKYDGVGVRYDMNKFASYDDICDHESEYHLRGVDLDFLNSLLSYFEGGFPDFHNWFQIFL</sequence>